<dbReference type="EMBL" id="RHHB01000013">
    <property type="protein sequence ID" value="RNB49897.1"/>
    <property type="molecule type" value="Genomic_DNA"/>
</dbReference>
<keyword evidence="8" id="KW-0028">Amino-acid biosynthesis</keyword>
<evidence type="ECO:0000256" key="15">
    <source>
        <dbReference type="PIRSR" id="PIRSR006468-1"/>
    </source>
</evidence>
<evidence type="ECO:0000256" key="8">
    <source>
        <dbReference type="ARBA" id="ARBA00022605"/>
    </source>
</evidence>
<dbReference type="Gene3D" id="3.20.10.10">
    <property type="entry name" value="D-amino Acid Aminotransferase, subunit A, domain 2"/>
    <property type="match status" value="1"/>
</dbReference>
<keyword evidence="11" id="KW-0100">Branched-chain amino acid biosynthesis</keyword>
<keyword evidence="10" id="KW-0663">Pyridoxal phosphate</keyword>
<keyword evidence="7 16" id="KW-0032">Aminotransferase</keyword>
<sequence length="372" mass="40516">MTTTNLTLQAPSPAGLTWAITRNENAKSDAERDAILADPGFGNHFTDHMVDICWSEKGGWHRPRVSPYGPIQLEPSAAVLHYAQEIFEGLKAYRHADGSVWTFRPYENAARMQRSAARLALPELPSEYFIDSIRQLVAVDGAWVPSAPETSLYLRPFMFAKEAFLGVRPAKKVAYYLIASPAGAYFHGGVQPVSIWLSTKYARAGKGGTGAAKTGGNYASSLLPQAEAAQHGCQQVLFLDEGKYLEELGGMNLVLVYRDGTLVTPESDSILEGITRDSVLQLAKDRGHTVESRKVTIDEWREGAASGEIVGAFACGTAAVITPIGRLLAEDFEIVHGGPEASELALSLREELTGIQYGRVEDRHGWLLRLDA</sequence>
<evidence type="ECO:0000256" key="13">
    <source>
        <dbReference type="ARBA" id="ARBA00048798"/>
    </source>
</evidence>
<evidence type="ECO:0000256" key="10">
    <source>
        <dbReference type="ARBA" id="ARBA00022898"/>
    </source>
</evidence>
<dbReference type="UniPathway" id="UPA00049">
    <property type="reaction ID" value="UER00062"/>
</dbReference>
<dbReference type="OrthoDB" id="9804984at2"/>
<evidence type="ECO:0000256" key="3">
    <source>
        <dbReference type="ARBA" id="ARBA00004931"/>
    </source>
</evidence>
<dbReference type="SUPFAM" id="SSF56752">
    <property type="entry name" value="D-aminoacid aminotransferase-like PLP-dependent enzymes"/>
    <property type="match status" value="1"/>
</dbReference>
<dbReference type="NCBIfam" id="TIGR01123">
    <property type="entry name" value="ilvE_II"/>
    <property type="match status" value="1"/>
</dbReference>
<keyword evidence="17" id="KW-1185">Reference proteome</keyword>
<comment type="caution">
    <text evidence="16">The sequence shown here is derived from an EMBL/GenBank/DDBJ whole genome shotgun (WGS) entry which is preliminary data.</text>
</comment>
<dbReference type="GO" id="GO:0009098">
    <property type="term" value="P:L-leucine biosynthetic process"/>
    <property type="evidence" value="ECO:0007669"/>
    <property type="project" value="UniProtKB-UniPathway"/>
</dbReference>
<evidence type="ECO:0000256" key="11">
    <source>
        <dbReference type="ARBA" id="ARBA00023304"/>
    </source>
</evidence>
<dbReference type="Gene3D" id="3.30.470.10">
    <property type="match status" value="1"/>
</dbReference>
<dbReference type="GO" id="GO:0052654">
    <property type="term" value="F:L-leucine-2-oxoglutarate transaminase activity"/>
    <property type="evidence" value="ECO:0007669"/>
    <property type="project" value="RHEA"/>
</dbReference>
<gene>
    <name evidence="16" type="ORF">EDM22_08990</name>
</gene>
<dbReference type="InterPro" id="IPR001544">
    <property type="entry name" value="Aminotrans_IV"/>
</dbReference>
<dbReference type="PIRSF" id="PIRSF006468">
    <property type="entry name" value="BCAT1"/>
    <property type="match status" value="1"/>
</dbReference>
<dbReference type="InterPro" id="IPR005786">
    <property type="entry name" value="B_amino_transII"/>
</dbReference>
<comment type="pathway">
    <text evidence="3">Amino-acid biosynthesis; L-valine biosynthesis; L-valine from pyruvate: step 4/4.</text>
</comment>
<dbReference type="InterPro" id="IPR033939">
    <property type="entry name" value="BCAT_family"/>
</dbReference>
<comment type="catalytic activity">
    <reaction evidence="12">
        <text>L-valine + 2-oxoglutarate = 3-methyl-2-oxobutanoate + L-glutamate</text>
        <dbReference type="Rhea" id="RHEA:24813"/>
        <dbReference type="ChEBI" id="CHEBI:11851"/>
        <dbReference type="ChEBI" id="CHEBI:16810"/>
        <dbReference type="ChEBI" id="CHEBI:29985"/>
        <dbReference type="ChEBI" id="CHEBI:57762"/>
        <dbReference type="EC" id="2.6.1.42"/>
    </reaction>
</comment>
<name>A0A3M8AH42_9MICO</name>
<feature type="modified residue" description="N6-(pyridoxal phosphate)lysine" evidence="15">
    <location>
        <position position="213"/>
    </location>
</feature>
<protein>
    <recommendedName>
        <fullName evidence="6">branched-chain-amino-acid transaminase</fullName>
        <ecNumber evidence="6">2.6.1.42</ecNumber>
    </recommendedName>
</protein>
<dbReference type="NCBIfam" id="NF009897">
    <property type="entry name" value="PRK13357.1"/>
    <property type="match status" value="1"/>
</dbReference>
<dbReference type="Proteomes" id="UP000275048">
    <property type="component" value="Unassembled WGS sequence"/>
</dbReference>
<dbReference type="Pfam" id="PF01063">
    <property type="entry name" value="Aminotran_4"/>
    <property type="match status" value="1"/>
</dbReference>
<dbReference type="AlphaFoldDB" id="A0A3M8AH42"/>
<dbReference type="UniPathway" id="UPA00048">
    <property type="reaction ID" value="UER00073"/>
</dbReference>
<dbReference type="GO" id="GO:0009099">
    <property type="term" value="P:L-valine biosynthetic process"/>
    <property type="evidence" value="ECO:0007669"/>
    <property type="project" value="UniProtKB-UniPathway"/>
</dbReference>
<accession>A0A3M8AH42</accession>
<evidence type="ECO:0000256" key="1">
    <source>
        <dbReference type="ARBA" id="ARBA00001933"/>
    </source>
</evidence>
<evidence type="ECO:0000313" key="16">
    <source>
        <dbReference type="EMBL" id="RNB49897.1"/>
    </source>
</evidence>
<comment type="similarity">
    <text evidence="5">Belongs to the class-IV pyridoxal-phosphate-dependent aminotransferase family.</text>
</comment>
<evidence type="ECO:0000256" key="4">
    <source>
        <dbReference type="ARBA" id="ARBA00005072"/>
    </source>
</evidence>
<reference evidence="16 17" key="1">
    <citation type="submission" date="2018-10" db="EMBL/GenBank/DDBJ databases">
        <title>Isolation, diversity and antibacterial activity of antinobacteria from the wheat rhizosphere soil.</title>
        <authorList>
            <person name="Sun T."/>
        </authorList>
    </citation>
    <scope>NUCLEOTIDE SEQUENCE [LARGE SCALE GENOMIC DNA]</scope>
    <source>
        <strain evidence="16 17">SJ-23</strain>
    </source>
</reference>
<comment type="catalytic activity">
    <reaction evidence="14">
        <text>L-leucine + 2-oxoglutarate = 4-methyl-2-oxopentanoate + L-glutamate</text>
        <dbReference type="Rhea" id="RHEA:18321"/>
        <dbReference type="ChEBI" id="CHEBI:16810"/>
        <dbReference type="ChEBI" id="CHEBI:17865"/>
        <dbReference type="ChEBI" id="CHEBI:29985"/>
        <dbReference type="ChEBI" id="CHEBI:57427"/>
        <dbReference type="EC" id="2.6.1.42"/>
    </reaction>
</comment>
<evidence type="ECO:0000256" key="9">
    <source>
        <dbReference type="ARBA" id="ARBA00022679"/>
    </source>
</evidence>
<dbReference type="GO" id="GO:0052656">
    <property type="term" value="F:L-isoleucine-2-oxoglutarate transaminase activity"/>
    <property type="evidence" value="ECO:0007669"/>
    <property type="project" value="RHEA"/>
</dbReference>
<dbReference type="GO" id="GO:0052655">
    <property type="term" value="F:L-valine-2-oxoglutarate transaminase activity"/>
    <property type="evidence" value="ECO:0007669"/>
    <property type="project" value="RHEA"/>
</dbReference>
<dbReference type="PANTHER" id="PTHR11825">
    <property type="entry name" value="SUBGROUP IIII AMINOTRANSFERASE"/>
    <property type="match status" value="1"/>
</dbReference>
<comment type="cofactor">
    <cofactor evidence="1">
        <name>pyridoxal 5'-phosphate</name>
        <dbReference type="ChEBI" id="CHEBI:597326"/>
    </cofactor>
</comment>
<evidence type="ECO:0000256" key="5">
    <source>
        <dbReference type="ARBA" id="ARBA00009320"/>
    </source>
</evidence>
<evidence type="ECO:0000313" key="17">
    <source>
        <dbReference type="Proteomes" id="UP000275048"/>
    </source>
</evidence>
<comment type="pathway">
    <text evidence="2">Amino-acid biosynthesis; L-isoleucine biosynthesis; L-isoleucine from 2-oxobutanoate: step 4/4.</text>
</comment>
<dbReference type="RefSeq" id="WP_122936724.1">
    <property type="nucleotide sequence ID" value="NZ_JBHSNT010000051.1"/>
</dbReference>
<evidence type="ECO:0000256" key="12">
    <source>
        <dbReference type="ARBA" id="ARBA00048212"/>
    </source>
</evidence>
<evidence type="ECO:0000256" key="2">
    <source>
        <dbReference type="ARBA" id="ARBA00004824"/>
    </source>
</evidence>
<evidence type="ECO:0000256" key="14">
    <source>
        <dbReference type="ARBA" id="ARBA00049229"/>
    </source>
</evidence>
<dbReference type="CDD" id="cd01557">
    <property type="entry name" value="BCAT_beta_family"/>
    <property type="match status" value="1"/>
</dbReference>
<evidence type="ECO:0000256" key="7">
    <source>
        <dbReference type="ARBA" id="ARBA00022576"/>
    </source>
</evidence>
<organism evidence="16 17">
    <name type="scientific">Agromyces tardus</name>
    <dbReference type="NCBI Taxonomy" id="2583849"/>
    <lineage>
        <taxon>Bacteria</taxon>
        <taxon>Bacillati</taxon>
        <taxon>Actinomycetota</taxon>
        <taxon>Actinomycetes</taxon>
        <taxon>Micrococcales</taxon>
        <taxon>Microbacteriaceae</taxon>
        <taxon>Agromyces</taxon>
    </lineage>
</organism>
<dbReference type="GO" id="GO:0009097">
    <property type="term" value="P:isoleucine biosynthetic process"/>
    <property type="evidence" value="ECO:0007669"/>
    <property type="project" value="UniProtKB-UniPathway"/>
</dbReference>
<comment type="catalytic activity">
    <reaction evidence="13">
        <text>L-isoleucine + 2-oxoglutarate = (S)-3-methyl-2-oxopentanoate + L-glutamate</text>
        <dbReference type="Rhea" id="RHEA:24801"/>
        <dbReference type="ChEBI" id="CHEBI:16810"/>
        <dbReference type="ChEBI" id="CHEBI:29985"/>
        <dbReference type="ChEBI" id="CHEBI:35146"/>
        <dbReference type="ChEBI" id="CHEBI:58045"/>
        <dbReference type="EC" id="2.6.1.42"/>
    </reaction>
</comment>
<dbReference type="PANTHER" id="PTHR11825:SF44">
    <property type="entry name" value="BRANCHED-CHAIN-AMINO-ACID AMINOTRANSFERASE"/>
    <property type="match status" value="1"/>
</dbReference>
<dbReference type="InterPro" id="IPR043131">
    <property type="entry name" value="BCAT-like_N"/>
</dbReference>
<dbReference type="InterPro" id="IPR036038">
    <property type="entry name" value="Aminotransferase-like"/>
</dbReference>
<keyword evidence="9 16" id="KW-0808">Transferase</keyword>
<evidence type="ECO:0000256" key="6">
    <source>
        <dbReference type="ARBA" id="ARBA00013053"/>
    </source>
</evidence>
<dbReference type="InterPro" id="IPR043132">
    <property type="entry name" value="BCAT-like_C"/>
</dbReference>
<dbReference type="UniPathway" id="UPA00047">
    <property type="reaction ID" value="UER00058"/>
</dbReference>
<dbReference type="EC" id="2.6.1.42" evidence="6"/>
<comment type="pathway">
    <text evidence="4">Amino-acid biosynthesis; L-leucine biosynthesis; L-leucine from 3-methyl-2-oxobutanoate: step 4/4.</text>
</comment>
<proteinExistence type="inferred from homology"/>